<reference evidence="1" key="1">
    <citation type="submission" date="2023-04" db="EMBL/GenBank/DDBJ databases">
        <title>Black Yeasts Isolated from many extreme environments.</title>
        <authorList>
            <person name="Coleine C."/>
            <person name="Stajich J.E."/>
            <person name="Selbmann L."/>
        </authorList>
    </citation>
    <scope>NUCLEOTIDE SEQUENCE</scope>
    <source>
        <strain evidence="1">CCFEE 5312</strain>
    </source>
</reference>
<dbReference type="AlphaFoldDB" id="A0AAJ0G6R3"/>
<dbReference type="Proteomes" id="UP001271007">
    <property type="component" value="Unassembled WGS sequence"/>
</dbReference>
<dbReference type="EMBL" id="JAWDJX010000187">
    <property type="protein sequence ID" value="KAK3045602.1"/>
    <property type="molecule type" value="Genomic_DNA"/>
</dbReference>
<evidence type="ECO:0000313" key="1">
    <source>
        <dbReference type="EMBL" id="KAK3045602.1"/>
    </source>
</evidence>
<name>A0AAJ0G6R3_9PEZI</name>
<sequence>MVSSTAKNLINFVGKVKPSQITSSTWKSSVQKFCENFETQNAETDVKNAEIRGAKPHKSNDDPSETNDVISVRFTDSNGKRVASAHVYENGNGKVVRW</sequence>
<gene>
    <name evidence="1" type="ORF">LTR09_012831</name>
</gene>
<protein>
    <submittedName>
        <fullName evidence="1">Uncharacterized protein</fullName>
    </submittedName>
</protein>
<evidence type="ECO:0000313" key="2">
    <source>
        <dbReference type="Proteomes" id="UP001271007"/>
    </source>
</evidence>
<proteinExistence type="predicted"/>
<accession>A0AAJ0G6R3</accession>
<organism evidence="1 2">
    <name type="scientific">Extremus antarcticus</name>
    <dbReference type="NCBI Taxonomy" id="702011"/>
    <lineage>
        <taxon>Eukaryota</taxon>
        <taxon>Fungi</taxon>
        <taxon>Dikarya</taxon>
        <taxon>Ascomycota</taxon>
        <taxon>Pezizomycotina</taxon>
        <taxon>Dothideomycetes</taxon>
        <taxon>Dothideomycetidae</taxon>
        <taxon>Mycosphaerellales</taxon>
        <taxon>Extremaceae</taxon>
        <taxon>Extremus</taxon>
    </lineage>
</organism>
<keyword evidence="2" id="KW-1185">Reference proteome</keyword>
<comment type="caution">
    <text evidence="1">The sequence shown here is derived from an EMBL/GenBank/DDBJ whole genome shotgun (WGS) entry which is preliminary data.</text>
</comment>